<gene>
    <name evidence="3" type="ORF">EC844_1138</name>
</gene>
<reference evidence="3 4" key="1">
    <citation type="submission" date="2019-03" db="EMBL/GenBank/DDBJ databases">
        <title>Genomic analyses of the natural microbiome of Caenorhabditis elegans.</title>
        <authorList>
            <person name="Samuel B."/>
        </authorList>
    </citation>
    <scope>NUCLEOTIDE SEQUENCE [LARGE SCALE GENOMIC DNA]</scope>
    <source>
        <strain evidence="3 4">JUb89</strain>
    </source>
</reference>
<sequence length="254" mass="28513">MILNFEHTPATQPSAKAAVVLIHGLFGSIGNLGIIARALQQDRDTIQVDVRNHGLSGRSDAMDYAQQAQDILETLDSIGINQFSIVGHSMGGKTAMKLAAIAPARVQQLVVLDMAPFAYQENHHDEIFKALFAVQNAQPETRKQATEMMQQYIQVPMVNQFLLRSFQKGQWLFNVDALYANYANILDWQSIQPYAKPSLFIRGGRSDYLTRQPQVDALLQQFPQAILKTIDNVGHWLHAEQPQLVIDEIQAYLD</sequence>
<dbReference type="Proteomes" id="UP000294963">
    <property type="component" value="Unassembled WGS sequence"/>
</dbReference>
<dbReference type="EMBL" id="SLVJ01000013">
    <property type="protein sequence ID" value="TCM66408.1"/>
    <property type="molecule type" value="Genomic_DNA"/>
</dbReference>
<accession>A0A4V6NJB8</accession>
<dbReference type="Gene3D" id="3.40.50.1820">
    <property type="entry name" value="alpha/beta hydrolase"/>
    <property type="match status" value="1"/>
</dbReference>
<comment type="caution">
    <text evidence="3">The sequence shown here is derived from an EMBL/GenBank/DDBJ whole genome shotgun (WGS) entry which is preliminary data.</text>
</comment>
<dbReference type="PANTHER" id="PTHR46118">
    <property type="entry name" value="PROTEIN ABHD11"/>
    <property type="match status" value="1"/>
</dbReference>
<dbReference type="SUPFAM" id="SSF53474">
    <property type="entry name" value="alpha/beta-Hydrolases"/>
    <property type="match status" value="1"/>
</dbReference>
<dbReference type="Pfam" id="PF00561">
    <property type="entry name" value="Abhydrolase_1"/>
    <property type="match status" value="1"/>
</dbReference>
<keyword evidence="4" id="KW-1185">Reference proteome</keyword>
<evidence type="ECO:0000313" key="3">
    <source>
        <dbReference type="EMBL" id="TCM66408.1"/>
    </source>
</evidence>
<dbReference type="InterPro" id="IPR000073">
    <property type="entry name" value="AB_hydrolase_1"/>
</dbReference>
<feature type="domain" description="AB hydrolase-1" evidence="2">
    <location>
        <begin position="18"/>
        <end position="241"/>
    </location>
</feature>
<dbReference type="GO" id="GO:0016787">
    <property type="term" value="F:hydrolase activity"/>
    <property type="evidence" value="ECO:0007669"/>
    <property type="project" value="UniProtKB-KW"/>
</dbReference>
<dbReference type="PANTHER" id="PTHR46118:SF4">
    <property type="entry name" value="PROTEIN ABHD11"/>
    <property type="match status" value="1"/>
</dbReference>
<dbReference type="InterPro" id="IPR029058">
    <property type="entry name" value="AB_hydrolase_fold"/>
</dbReference>
<evidence type="ECO:0000256" key="1">
    <source>
        <dbReference type="ARBA" id="ARBA00022801"/>
    </source>
</evidence>
<name>A0A4V6NJB8_ACICA</name>
<dbReference type="OrthoDB" id="5380819at2"/>
<keyword evidence="1" id="KW-0378">Hydrolase</keyword>
<evidence type="ECO:0000259" key="2">
    <source>
        <dbReference type="Pfam" id="PF00561"/>
    </source>
</evidence>
<organism evidence="3 4">
    <name type="scientific">Acinetobacter calcoaceticus</name>
    <dbReference type="NCBI Taxonomy" id="471"/>
    <lineage>
        <taxon>Bacteria</taxon>
        <taxon>Pseudomonadati</taxon>
        <taxon>Pseudomonadota</taxon>
        <taxon>Gammaproteobacteria</taxon>
        <taxon>Moraxellales</taxon>
        <taxon>Moraxellaceae</taxon>
        <taxon>Acinetobacter</taxon>
        <taxon>Acinetobacter calcoaceticus/baumannii complex</taxon>
    </lineage>
</organism>
<protein>
    <submittedName>
        <fullName evidence="3">Esterase</fullName>
    </submittedName>
</protein>
<dbReference type="AlphaFoldDB" id="A0A4V6NJB8"/>
<proteinExistence type="predicted"/>
<evidence type="ECO:0000313" key="4">
    <source>
        <dbReference type="Proteomes" id="UP000294963"/>
    </source>
</evidence>